<feature type="transmembrane region" description="Helical" evidence="9">
    <location>
        <begin position="243"/>
        <end position="262"/>
    </location>
</feature>
<organism evidence="10 11">
    <name type="scientific">Paractinoplanes rhizophilus</name>
    <dbReference type="NCBI Taxonomy" id="1416877"/>
    <lineage>
        <taxon>Bacteria</taxon>
        <taxon>Bacillati</taxon>
        <taxon>Actinomycetota</taxon>
        <taxon>Actinomycetes</taxon>
        <taxon>Micromonosporales</taxon>
        <taxon>Micromonosporaceae</taxon>
        <taxon>Paractinoplanes</taxon>
    </lineage>
</organism>
<feature type="transmembrane region" description="Helical" evidence="9">
    <location>
        <begin position="54"/>
        <end position="74"/>
    </location>
</feature>
<dbReference type="Gene3D" id="1.20.1740.10">
    <property type="entry name" value="Amino acid/polyamine transporter I"/>
    <property type="match status" value="1"/>
</dbReference>
<dbReference type="InterPro" id="IPR004754">
    <property type="entry name" value="Amino_acid_antiprt"/>
</dbReference>
<evidence type="ECO:0000313" key="11">
    <source>
        <dbReference type="Proteomes" id="UP001596548"/>
    </source>
</evidence>
<dbReference type="PANTHER" id="PTHR42770">
    <property type="entry name" value="AMINO ACID TRANSPORTER-RELATED"/>
    <property type="match status" value="1"/>
</dbReference>
<dbReference type="NCBIfam" id="TIGR00905">
    <property type="entry name" value="2A0302"/>
    <property type="match status" value="1"/>
</dbReference>
<feature type="transmembrane region" description="Helical" evidence="9">
    <location>
        <begin position="274"/>
        <end position="296"/>
    </location>
</feature>
<feature type="transmembrane region" description="Helical" evidence="9">
    <location>
        <begin position="324"/>
        <end position="351"/>
    </location>
</feature>
<evidence type="ECO:0000256" key="7">
    <source>
        <dbReference type="ARBA" id="ARBA00022989"/>
    </source>
</evidence>
<evidence type="ECO:0000256" key="4">
    <source>
        <dbReference type="ARBA" id="ARBA00022475"/>
    </source>
</evidence>
<evidence type="ECO:0000256" key="6">
    <source>
        <dbReference type="ARBA" id="ARBA00022970"/>
    </source>
</evidence>
<evidence type="ECO:0000256" key="3">
    <source>
        <dbReference type="ARBA" id="ARBA00022448"/>
    </source>
</evidence>
<dbReference type="InterPro" id="IPR050367">
    <property type="entry name" value="APC_superfamily"/>
</dbReference>
<evidence type="ECO:0000256" key="5">
    <source>
        <dbReference type="ARBA" id="ARBA00022692"/>
    </source>
</evidence>
<keyword evidence="4" id="KW-1003">Cell membrane</keyword>
<keyword evidence="5 9" id="KW-0812">Transmembrane</keyword>
<dbReference type="InterPro" id="IPR002293">
    <property type="entry name" value="AA/rel_permease1"/>
</dbReference>
<dbReference type="Pfam" id="PF13520">
    <property type="entry name" value="AA_permease_2"/>
    <property type="match status" value="1"/>
</dbReference>
<feature type="transmembrane region" description="Helical" evidence="9">
    <location>
        <begin position="144"/>
        <end position="161"/>
    </location>
</feature>
<name>A0ABW2HS53_9ACTN</name>
<dbReference type="EMBL" id="JBHTBJ010000012">
    <property type="protein sequence ID" value="MFC7275932.1"/>
    <property type="molecule type" value="Genomic_DNA"/>
</dbReference>
<accession>A0ABW2HS53</accession>
<evidence type="ECO:0000256" key="2">
    <source>
        <dbReference type="ARBA" id="ARBA00008220"/>
    </source>
</evidence>
<evidence type="ECO:0000313" key="10">
    <source>
        <dbReference type="EMBL" id="MFC7275932.1"/>
    </source>
</evidence>
<protein>
    <submittedName>
        <fullName evidence="10">Basic amino acid/polyamine antiporter</fullName>
    </submittedName>
</protein>
<comment type="subcellular location">
    <subcellularLocation>
        <location evidence="1">Cell membrane</location>
        <topology evidence="1">Multi-pass membrane protein</topology>
    </subcellularLocation>
</comment>
<keyword evidence="11" id="KW-1185">Reference proteome</keyword>
<keyword evidence="3" id="KW-0813">Transport</keyword>
<gene>
    <name evidence="10" type="ORF">ACFQS1_18220</name>
</gene>
<evidence type="ECO:0000256" key="1">
    <source>
        <dbReference type="ARBA" id="ARBA00004651"/>
    </source>
</evidence>
<feature type="transmembrane region" description="Helical" evidence="9">
    <location>
        <begin position="461"/>
        <end position="479"/>
    </location>
</feature>
<reference evidence="11" key="1">
    <citation type="journal article" date="2019" name="Int. J. Syst. Evol. Microbiol.">
        <title>The Global Catalogue of Microorganisms (GCM) 10K type strain sequencing project: providing services to taxonomists for standard genome sequencing and annotation.</title>
        <authorList>
            <consortium name="The Broad Institute Genomics Platform"/>
            <consortium name="The Broad Institute Genome Sequencing Center for Infectious Disease"/>
            <person name="Wu L."/>
            <person name="Ma J."/>
        </authorList>
    </citation>
    <scope>NUCLEOTIDE SEQUENCE [LARGE SCALE GENOMIC DNA]</scope>
    <source>
        <strain evidence="11">XZYJT-10</strain>
    </source>
</reference>
<feature type="transmembrane region" description="Helical" evidence="9">
    <location>
        <begin position="491"/>
        <end position="514"/>
    </location>
</feature>
<comment type="similarity">
    <text evidence="2">Belongs to the amino acid-polyamine-organocation (APC) superfamily. Basic amino acid/polyamine antiporter (APA) (TC 2.A.3.2) family.</text>
</comment>
<feature type="transmembrane region" description="Helical" evidence="9">
    <location>
        <begin position="372"/>
        <end position="392"/>
    </location>
</feature>
<evidence type="ECO:0000256" key="8">
    <source>
        <dbReference type="ARBA" id="ARBA00023136"/>
    </source>
</evidence>
<proteinExistence type="inferred from homology"/>
<dbReference type="PANTHER" id="PTHR42770:SF4">
    <property type="entry name" value="ARGININE_ORNITHINE ANTIPORTER-RELATED"/>
    <property type="match status" value="1"/>
</dbReference>
<keyword evidence="8 9" id="KW-0472">Membrane</keyword>
<keyword evidence="7 9" id="KW-1133">Transmembrane helix</keyword>
<keyword evidence="6" id="KW-0029">Amino-acid transport</keyword>
<comment type="caution">
    <text evidence="10">The sequence shown here is derived from an EMBL/GenBank/DDBJ whole genome shotgun (WGS) entry which is preliminary data.</text>
</comment>
<feature type="transmembrane region" description="Helical" evidence="9">
    <location>
        <begin position="398"/>
        <end position="419"/>
    </location>
</feature>
<feature type="transmembrane region" description="Helical" evidence="9">
    <location>
        <begin position="80"/>
        <end position="101"/>
    </location>
</feature>
<dbReference type="RefSeq" id="WP_378969619.1">
    <property type="nucleotide sequence ID" value="NZ_JBHTBJ010000012.1"/>
</dbReference>
<feature type="transmembrane region" description="Helical" evidence="9">
    <location>
        <begin position="167"/>
        <end position="185"/>
    </location>
</feature>
<feature type="transmembrane region" description="Helical" evidence="9">
    <location>
        <begin position="197"/>
        <end position="223"/>
    </location>
</feature>
<dbReference type="Proteomes" id="UP001596548">
    <property type="component" value="Unassembled WGS sequence"/>
</dbReference>
<evidence type="ECO:0000256" key="9">
    <source>
        <dbReference type="SAM" id="Phobius"/>
    </source>
</evidence>
<sequence>MADTFPAAAGPSAAHTSAVDAPATGTLVAGAPGVDVPSADPPVVTPGKMSMPTLTGMVVGSMVGAGVFSLPARFGVATGILGSLIAWAIAGTGMLMLAFVFQNLAIRKPNLDSGVFIYAKAGFGDYAGFNSAIGFWASAIAGNAFYWVFITATLGGLFAGFGDGDTVLAVALSTVGVWLFHYLIARGIRDAAVINRIVTVFKILPILVFIVVLFVAFDAGIFADNWTATGYGDLGSLNEQVRNTMIITTFVFLGIEGASVYSRYAKRREDVGRATVIGLLSVLSIFALVTLSSYSVMTQPDIAGTRQPSMIGLFEHVVGDWGRWFISIAVIVSVLGAYLAWTLMAAEVMYIPAHNEDFPAFLGKENAKATPITALVVSSLAVQVLLAVTLVLTDALNFMLDLCTSLALIPYFLAAAYALKIGLTGEAYAEVAPRTRRKETIFAGIATAYTLFLFEAAGLKFLLLCSVILAPATLLYVKARSERGRRLFTPTEVVLCVLIVAAGITGVAGLWAGFITI</sequence>